<protein>
    <submittedName>
        <fullName evidence="2">Uncharacterized protein LOC142166977</fullName>
    </submittedName>
</protein>
<reference evidence="2" key="2">
    <citation type="submission" date="2025-08" db="UniProtKB">
        <authorList>
            <consortium name="RefSeq"/>
        </authorList>
    </citation>
    <scope>IDENTIFICATION</scope>
    <source>
        <tissue evidence="2">Leaf</tissue>
    </source>
</reference>
<keyword evidence="1" id="KW-1185">Reference proteome</keyword>
<gene>
    <name evidence="2" type="primary">LOC142166977</name>
</gene>
<accession>A0AC58SE10</accession>
<reference evidence="1" key="1">
    <citation type="journal article" date="2014" name="Nat. Commun.">
        <title>The tobacco genome sequence and its comparison with those of tomato and potato.</title>
        <authorList>
            <person name="Sierro N."/>
            <person name="Battey J.N."/>
            <person name="Ouadi S."/>
            <person name="Bakaher N."/>
            <person name="Bovet L."/>
            <person name="Willig A."/>
            <person name="Goepfert S."/>
            <person name="Peitsch M.C."/>
            <person name="Ivanov N.V."/>
        </authorList>
    </citation>
    <scope>NUCLEOTIDE SEQUENCE [LARGE SCALE GENOMIC DNA]</scope>
</reference>
<sequence length="262" mass="29869">MQGRACRTPQDSLTDLKEDELYAKFSKCEFWLQLVAFLCQMVSCEGIKVDPQKTEAVKNWPRPTMPTEIRSSWGKSSPIAYVKAMQDEDLYMAKFKEGVRSKETTAFTLGSDRVLKLNDRLCVPDVDGLRKAIMEKSLQPEVLYPPRFYQNVSGLKRVVLVKRHEEVTSRSSGQMFELPAIKKRLGTKVNLSPAFHPQTDEFAYNNSCQASIDMAPYEALYGRRCTSPVGWFEPAEVPLIDLEFVCEALEKVQLIRERLKAA</sequence>
<proteinExistence type="predicted"/>
<dbReference type="Proteomes" id="UP000790787">
    <property type="component" value="Chromosome 2"/>
</dbReference>
<evidence type="ECO:0000313" key="1">
    <source>
        <dbReference type="Proteomes" id="UP000790787"/>
    </source>
</evidence>
<evidence type="ECO:0000313" key="2">
    <source>
        <dbReference type="RefSeq" id="XP_075083204.1"/>
    </source>
</evidence>
<dbReference type="RefSeq" id="XP_075083204.1">
    <property type="nucleotide sequence ID" value="XM_075227103.1"/>
</dbReference>
<name>A0AC58SE10_TOBAC</name>
<organism evidence="1 2">
    <name type="scientific">Nicotiana tabacum</name>
    <name type="common">Common tobacco</name>
    <dbReference type="NCBI Taxonomy" id="4097"/>
    <lineage>
        <taxon>Eukaryota</taxon>
        <taxon>Viridiplantae</taxon>
        <taxon>Streptophyta</taxon>
        <taxon>Embryophyta</taxon>
        <taxon>Tracheophyta</taxon>
        <taxon>Spermatophyta</taxon>
        <taxon>Magnoliopsida</taxon>
        <taxon>eudicotyledons</taxon>
        <taxon>Gunneridae</taxon>
        <taxon>Pentapetalae</taxon>
        <taxon>asterids</taxon>
        <taxon>lamiids</taxon>
        <taxon>Solanales</taxon>
        <taxon>Solanaceae</taxon>
        <taxon>Nicotianoideae</taxon>
        <taxon>Nicotianeae</taxon>
        <taxon>Nicotiana</taxon>
    </lineage>
</organism>